<name>A0A9N7TRP9_PLEPL</name>
<sequence>MSGRGPKKEEEGGSSGSGNRDRKEKKRRLRGHSRLDPGAGWWAIGAWGTAGGGGWQQAADQAPGSEGARMCTRPGDAESADSVGVARPDMTDLGRGRGRTMKVTS</sequence>
<accession>A0A9N7TRP9</accession>
<evidence type="ECO:0000313" key="2">
    <source>
        <dbReference type="EMBL" id="CAB1416503.1"/>
    </source>
</evidence>
<organism evidence="2 3">
    <name type="scientific">Pleuronectes platessa</name>
    <name type="common">European plaice</name>
    <dbReference type="NCBI Taxonomy" id="8262"/>
    <lineage>
        <taxon>Eukaryota</taxon>
        <taxon>Metazoa</taxon>
        <taxon>Chordata</taxon>
        <taxon>Craniata</taxon>
        <taxon>Vertebrata</taxon>
        <taxon>Euteleostomi</taxon>
        <taxon>Actinopterygii</taxon>
        <taxon>Neopterygii</taxon>
        <taxon>Teleostei</taxon>
        <taxon>Neoteleostei</taxon>
        <taxon>Acanthomorphata</taxon>
        <taxon>Carangaria</taxon>
        <taxon>Pleuronectiformes</taxon>
        <taxon>Pleuronectoidei</taxon>
        <taxon>Pleuronectidae</taxon>
        <taxon>Pleuronectes</taxon>
    </lineage>
</organism>
<dbReference type="EMBL" id="CADEAL010000212">
    <property type="protein sequence ID" value="CAB1416503.1"/>
    <property type="molecule type" value="Genomic_DNA"/>
</dbReference>
<feature type="compositionally biased region" description="Basic residues" evidence="1">
    <location>
        <begin position="23"/>
        <end position="32"/>
    </location>
</feature>
<evidence type="ECO:0000256" key="1">
    <source>
        <dbReference type="SAM" id="MobiDB-lite"/>
    </source>
</evidence>
<feature type="region of interest" description="Disordered" evidence="1">
    <location>
        <begin position="1"/>
        <end position="40"/>
    </location>
</feature>
<evidence type="ECO:0000313" key="3">
    <source>
        <dbReference type="Proteomes" id="UP001153269"/>
    </source>
</evidence>
<gene>
    <name evidence="2" type="ORF">PLEPLA_LOCUS4294</name>
</gene>
<comment type="caution">
    <text evidence="2">The sequence shown here is derived from an EMBL/GenBank/DDBJ whole genome shotgun (WGS) entry which is preliminary data.</text>
</comment>
<dbReference type="Proteomes" id="UP001153269">
    <property type="component" value="Unassembled WGS sequence"/>
</dbReference>
<feature type="compositionally biased region" description="Basic and acidic residues" evidence="1">
    <location>
        <begin position="1"/>
        <end position="11"/>
    </location>
</feature>
<proteinExistence type="predicted"/>
<reference evidence="2" key="1">
    <citation type="submission" date="2020-03" db="EMBL/GenBank/DDBJ databases">
        <authorList>
            <person name="Weist P."/>
        </authorList>
    </citation>
    <scope>NUCLEOTIDE SEQUENCE</scope>
</reference>
<protein>
    <submittedName>
        <fullName evidence="2">Uncharacterized protein</fullName>
    </submittedName>
</protein>
<keyword evidence="3" id="KW-1185">Reference proteome</keyword>
<feature type="region of interest" description="Disordered" evidence="1">
    <location>
        <begin position="52"/>
        <end position="105"/>
    </location>
</feature>
<dbReference type="AlphaFoldDB" id="A0A9N7TRP9"/>
<feature type="compositionally biased region" description="Basic residues" evidence="1">
    <location>
        <begin position="96"/>
        <end position="105"/>
    </location>
</feature>